<gene>
    <name evidence="2" type="ORF">GCM10009676_01400</name>
</gene>
<dbReference type="EMBL" id="BAAALN010000001">
    <property type="protein sequence ID" value="GAA1223737.1"/>
    <property type="molecule type" value="Genomic_DNA"/>
</dbReference>
<feature type="compositionally biased region" description="Basic and acidic residues" evidence="1">
    <location>
        <begin position="171"/>
        <end position="192"/>
    </location>
</feature>
<evidence type="ECO:0008006" key="4">
    <source>
        <dbReference type="Google" id="ProtNLM"/>
    </source>
</evidence>
<dbReference type="Proteomes" id="UP001500653">
    <property type="component" value="Unassembled WGS sequence"/>
</dbReference>
<evidence type="ECO:0000256" key="1">
    <source>
        <dbReference type="SAM" id="MobiDB-lite"/>
    </source>
</evidence>
<comment type="caution">
    <text evidence="2">The sequence shown here is derived from an EMBL/GenBank/DDBJ whole genome shotgun (WGS) entry which is preliminary data.</text>
</comment>
<evidence type="ECO:0000313" key="2">
    <source>
        <dbReference type="EMBL" id="GAA1223737.1"/>
    </source>
</evidence>
<sequence length="192" mass="21769">MTNERSIWRAVLCDPGTGEPVDLGRRRRRPSAVIRELVRVRDRECVMPWCHRPARHCDHDHEHPWAANISDSDSGGSTSVANGGPRCRRHHRLKDRPGWNARYDPVHGVTRVTTPHGATYTAHREPVLTPTRHTPKRQDPGRQNPGRTAPKRQAPGREASARRAPAHRHTARAEPERETTAPEHQDNDSPPF</sequence>
<name>A0ABN1VVC3_9PSEU</name>
<dbReference type="RefSeq" id="WP_253862017.1">
    <property type="nucleotide sequence ID" value="NZ_BAAALN010000001.1"/>
</dbReference>
<protein>
    <recommendedName>
        <fullName evidence="4">HNH nuclease domain-containing protein</fullName>
    </recommendedName>
</protein>
<feature type="compositionally biased region" description="Polar residues" evidence="1">
    <location>
        <begin position="69"/>
        <end position="81"/>
    </location>
</feature>
<evidence type="ECO:0000313" key="3">
    <source>
        <dbReference type="Proteomes" id="UP001500653"/>
    </source>
</evidence>
<reference evidence="2 3" key="1">
    <citation type="journal article" date="2019" name="Int. J. Syst. Evol. Microbiol.">
        <title>The Global Catalogue of Microorganisms (GCM) 10K type strain sequencing project: providing services to taxonomists for standard genome sequencing and annotation.</title>
        <authorList>
            <consortium name="The Broad Institute Genomics Platform"/>
            <consortium name="The Broad Institute Genome Sequencing Center for Infectious Disease"/>
            <person name="Wu L."/>
            <person name="Ma J."/>
        </authorList>
    </citation>
    <scope>NUCLEOTIDE SEQUENCE [LARGE SCALE GENOMIC DNA]</scope>
    <source>
        <strain evidence="2 3">JCM 13023</strain>
    </source>
</reference>
<accession>A0ABN1VVC3</accession>
<proteinExistence type="predicted"/>
<keyword evidence="3" id="KW-1185">Reference proteome</keyword>
<feature type="region of interest" description="Disordered" evidence="1">
    <location>
        <begin position="67"/>
        <end position="192"/>
    </location>
</feature>
<organism evidence="2 3">
    <name type="scientific">Prauserella halophila</name>
    <dbReference type="NCBI Taxonomy" id="185641"/>
    <lineage>
        <taxon>Bacteria</taxon>
        <taxon>Bacillati</taxon>
        <taxon>Actinomycetota</taxon>
        <taxon>Actinomycetes</taxon>
        <taxon>Pseudonocardiales</taxon>
        <taxon>Pseudonocardiaceae</taxon>
        <taxon>Prauserella</taxon>
    </lineage>
</organism>